<gene>
    <name evidence="1" type="ORF">NPIL_33991</name>
</gene>
<comment type="caution">
    <text evidence="1">The sequence shown here is derived from an EMBL/GenBank/DDBJ whole genome shotgun (WGS) entry which is preliminary data.</text>
</comment>
<dbReference type="EMBL" id="BMAW01064943">
    <property type="protein sequence ID" value="GFT47905.1"/>
    <property type="molecule type" value="Genomic_DNA"/>
</dbReference>
<sequence length="108" mass="12047">MADDITSSYPYENDRHIQPCDITTPALGAKLDLNIRWIPQVHLNLPHLLISLFPTCSKCSLLQMEATDQLEHTSEISDIKIENSTFDIGLLDRDSTGVFDGAFPTISD</sequence>
<evidence type="ECO:0000313" key="1">
    <source>
        <dbReference type="EMBL" id="GFT47905.1"/>
    </source>
</evidence>
<dbReference type="AlphaFoldDB" id="A0A8X6TT95"/>
<proteinExistence type="predicted"/>
<dbReference type="Proteomes" id="UP000887013">
    <property type="component" value="Unassembled WGS sequence"/>
</dbReference>
<protein>
    <submittedName>
        <fullName evidence="1">Uncharacterized protein</fullName>
    </submittedName>
</protein>
<organism evidence="1 2">
    <name type="scientific">Nephila pilipes</name>
    <name type="common">Giant wood spider</name>
    <name type="synonym">Nephila maculata</name>
    <dbReference type="NCBI Taxonomy" id="299642"/>
    <lineage>
        <taxon>Eukaryota</taxon>
        <taxon>Metazoa</taxon>
        <taxon>Ecdysozoa</taxon>
        <taxon>Arthropoda</taxon>
        <taxon>Chelicerata</taxon>
        <taxon>Arachnida</taxon>
        <taxon>Araneae</taxon>
        <taxon>Araneomorphae</taxon>
        <taxon>Entelegynae</taxon>
        <taxon>Araneoidea</taxon>
        <taxon>Nephilidae</taxon>
        <taxon>Nephila</taxon>
    </lineage>
</organism>
<keyword evidence="2" id="KW-1185">Reference proteome</keyword>
<evidence type="ECO:0000313" key="2">
    <source>
        <dbReference type="Proteomes" id="UP000887013"/>
    </source>
</evidence>
<accession>A0A8X6TT95</accession>
<name>A0A8X6TT95_NEPPI</name>
<reference evidence="1" key="1">
    <citation type="submission" date="2020-08" db="EMBL/GenBank/DDBJ databases">
        <title>Multicomponent nature underlies the extraordinary mechanical properties of spider dragline silk.</title>
        <authorList>
            <person name="Kono N."/>
            <person name="Nakamura H."/>
            <person name="Mori M."/>
            <person name="Yoshida Y."/>
            <person name="Ohtoshi R."/>
            <person name="Malay A.D."/>
            <person name="Moran D.A.P."/>
            <person name="Tomita M."/>
            <person name="Numata K."/>
            <person name="Arakawa K."/>
        </authorList>
    </citation>
    <scope>NUCLEOTIDE SEQUENCE</scope>
</reference>